<evidence type="ECO:0000313" key="3">
    <source>
        <dbReference type="Proteomes" id="UP000002624"/>
    </source>
</evidence>
<evidence type="ECO:0000313" key="2">
    <source>
        <dbReference type="EMBL" id="EER45733.1"/>
    </source>
</evidence>
<reference evidence="3" key="1">
    <citation type="submission" date="2009-05" db="EMBL/GenBank/DDBJ databases">
        <title>The genome sequence of Ajellomyces capsulatus strain H143.</title>
        <authorList>
            <person name="Champion M."/>
            <person name="Cuomo C.A."/>
            <person name="Ma L.-J."/>
            <person name="Henn M.R."/>
            <person name="Sil A."/>
            <person name="Goldman B."/>
            <person name="Young S.K."/>
            <person name="Kodira C.D."/>
            <person name="Zeng Q."/>
            <person name="Koehrsen M."/>
            <person name="Alvarado L."/>
            <person name="Berlin A.M."/>
            <person name="Borenstein D."/>
            <person name="Chen Z."/>
            <person name="Engels R."/>
            <person name="Freedman E."/>
            <person name="Gellesch M."/>
            <person name="Goldberg J."/>
            <person name="Griggs A."/>
            <person name="Gujja S."/>
            <person name="Heiman D.I."/>
            <person name="Hepburn T.A."/>
            <person name="Howarth C."/>
            <person name="Jen D."/>
            <person name="Larson L."/>
            <person name="Lewis B."/>
            <person name="Mehta T."/>
            <person name="Park D."/>
            <person name="Pearson M."/>
            <person name="Roberts A."/>
            <person name="Saif S."/>
            <person name="Shea T.D."/>
            <person name="Shenoy N."/>
            <person name="Sisk P."/>
            <person name="Stolte C."/>
            <person name="Sykes S."/>
            <person name="Walk T."/>
            <person name="White J."/>
            <person name="Yandava C."/>
            <person name="Klein B."/>
            <person name="McEwen J.G."/>
            <person name="Puccia R."/>
            <person name="Goldman G.H."/>
            <person name="Felipe M.S."/>
            <person name="Nino-Vega G."/>
            <person name="San-Blas G."/>
            <person name="Taylor J.W."/>
            <person name="Mendoza L."/>
            <person name="Galagan J.E."/>
            <person name="Nusbaum C."/>
            <person name="Birren B.W."/>
        </authorList>
    </citation>
    <scope>NUCLEOTIDE SEQUENCE [LARGE SCALE GENOMIC DNA]</scope>
    <source>
        <strain evidence="3">H143</strain>
    </source>
</reference>
<dbReference type="HOGENOM" id="CLU_400047_0_0_1"/>
<dbReference type="VEuPathDB" id="FungiDB:HCDG_01312"/>
<protein>
    <submittedName>
        <fullName evidence="2">Uncharacterized protein</fullName>
    </submittedName>
</protein>
<feature type="region of interest" description="Disordered" evidence="1">
    <location>
        <begin position="295"/>
        <end position="331"/>
    </location>
</feature>
<feature type="compositionally biased region" description="Basic residues" evidence="1">
    <location>
        <begin position="1"/>
        <end position="13"/>
    </location>
</feature>
<evidence type="ECO:0000256" key="1">
    <source>
        <dbReference type="SAM" id="MobiDB-lite"/>
    </source>
</evidence>
<organism evidence="2 3">
    <name type="scientific">Ajellomyces capsulatus (strain H143)</name>
    <name type="common">Darling's disease fungus</name>
    <name type="synonym">Histoplasma capsulatum</name>
    <dbReference type="NCBI Taxonomy" id="544712"/>
    <lineage>
        <taxon>Eukaryota</taxon>
        <taxon>Fungi</taxon>
        <taxon>Dikarya</taxon>
        <taxon>Ascomycota</taxon>
        <taxon>Pezizomycotina</taxon>
        <taxon>Eurotiomycetes</taxon>
        <taxon>Eurotiomycetidae</taxon>
        <taxon>Onygenales</taxon>
        <taxon>Ajellomycetaceae</taxon>
        <taxon>Histoplasma</taxon>
    </lineage>
</organism>
<proteinExistence type="predicted"/>
<accession>C6H3Z1</accession>
<feature type="region of interest" description="Disordered" evidence="1">
    <location>
        <begin position="1"/>
        <end position="22"/>
    </location>
</feature>
<dbReference type="Proteomes" id="UP000002624">
    <property type="component" value="Unassembled WGS sequence"/>
</dbReference>
<feature type="region of interest" description="Disordered" evidence="1">
    <location>
        <begin position="578"/>
        <end position="599"/>
    </location>
</feature>
<dbReference type="OMA" id="EFRCCIC"/>
<dbReference type="EMBL" id="GG692419">
    <property type="protein sequence ID" value="EER45733.1"/>
    <property type="molecule type" value="Genomic_DNA"/>
</dbReference>
<feature type="region of interest" description="Disordered" evidence="1">
    <location>
        <begin position="86"/>
        <end position="115"/>
    </location>
</feature>
<sequence length="686" mass="76234">MPKPPFFKRRRRSTPNPAKIDEDKILDTEITQVTRDRKRETAVTFNVFYGKPDLSRKLLKHVAFTDNAAIHTEFFEQCGRPVLVQAGKKKGKGKGEGKGKGKSEKNHASHPCQSVESGLPQFQELAYLAAGFNEEVLKLCDEGCAGCGSSSGEGTDGYGGKGKGKAREVGAMVYRPLCCSLDGYEMLKDGVWMRRLMMAIARLVEGFETYEMAKKAIGIVEKTEGMSDEEMHPFVNMLAVAVCEPDGECQNIVEKAIDSFVQGILKCLENGQRRYSTKFLSSKSAAIDYSVWEDDMDRSDGDTEDNDDDADDDTENEQASPKKRDRASLSRHMSLENMQPVRLVVFCGIPIVDPKETPSHGRLNMFLFTSNWPTEMVTGYRDPDQHEYECYQRIAAFHEQAMLDAADFRCAICPGTSTKATSLFHSPISFKRDHNTSSSSLQVLRDIVMKLAKYVGGNWKYPDTTAALGLDGFPNITDFVVPICQRDSVCEKTALVTAQAFLHMYLPEGVIPLYPDLYPTTDFARVWKKEKFGRNPKLMSKMLGAGLMGDAIHENHGFQEQGNATKVAVNRPNAKISQKLPLKGSRQKNRSSTGAKTKPRSWITGMTVEDFRLAVENGATWDQLKELCFEKLRIVIDFRPPVTPMMLATSPTSPVAATTPSGSFQGGVLELLATRALLRLHGHPRA</sequence>
<gene>
    <name evidence="2" type="ORF">HCDG_01312</name>
</gene>
<dbReference type="AlphaFoldDB" id="C6H3Z1"/>
<feature type="compositionally biased region" description="Basic and acidic residues" evidence="1">
    <location>
        <begin position="93"/>
        <end position="107"/>
    </location>
</feature>
<name>C6H3Z1_AJECH</name>
<dbReference type="OrthoDB" id="4186247at2759"/>
<feature type="compositionally biased region" description="Acidic residues" evidence="1">
    <location>
        <begin position="295"/>
        <end position="316"/>
    </location>
</feature>